<protein>
    <recommendedName>
        <fullName evidence="1">peptidyl-tRNA hydrolase</fullName>
        <ecNumber evidence="1">3.1.1.29</ecNumber>
    </recommendedName>
</protein>
<dbReference type="RefSeq" id="XP_021873275.1">
    <property type="nucleotide sequence ID" value="XM_022015187.1"/>
</dbReference>
<dbReference type="PANTHER" id="PTHR12649">
    <property type="entry name" value="PEPTIDYL-TRNA HYDROLASE 2"/>
    <property type="match status" value="1"/>
</dbReference>
<evidence type="ECO:0000256" key="4">
    <source>
        <dbReference type="ARBA" id="ARBA00048707"/>
    </source>
</evidence>
<feature type="compositionally biased region" description="Low complexity" evidence="5">
    <location>
        <begin position="34"/>
        <end position="47"/>
    </location>
</feature>
<evidence type="ECO:0000256" key="2">
    <source>
        <dbReference type="ARBA" id="ARBA00022801"/>
    </source>
</evidence>
<feature type="compositionally biased region" description="Acidic residues" evidence="5">
    <location>
        <begin position="90"/>
        <end position="101"/>
    </location>
</feature>
<dbReference type="OrthoDB" id="1733656at2759"/>
<dbReference type="CDD" id="cd02430">
    <property type="entry name" value="PTH2"/>
    <property type="match status" value="1"/>
</dbReference>
<dbReference type="GO" id="GO:0005829">
    <property type="term" value="C:cytosol"/>
    <property type="evidence" value="ECO:0007669"/>
    <property type="project" value="TreeGrafter"/>
</dbReference>
<dbReference type="Gene3D" id="3.40.1490.10">
    <property type="entry name" value="Bit1"/>
    <property type="match status" value="1"/>
</dbReference>
<dbReference type="SUPFAM" id="SSF102462">
    <property type="entry name" value="Peptidyl-tRNA hydrolase II"/>
    <property type="match status" value="1"/>
</dbReference>
<name>A0A1Y1UN33_9TREE</name>
<dbReference type="InParanoid" id="A0A1Y1UN33"/>
<evidence type="ECO:0000256" key="3">
    <source>
        <dbReference type="ARBA" id="ARBA00038050"/>
    </source>
</evidence>
<dbReference type="Pfam" id="PF01981">
    <property type="entry name" value="PTH2"/>
    <property type="match status" value="1"/>
</dbReference>
<sequence length="234" mass="25182">MSWLRDSRIEGLIQPLAISIIAFTIGYQLRPYLSPSSSSQTRSLSSSAHRSKKKKDQKGFEVVDGRPVEPSSSQPSAPRFDRSSSSDSEGATDAESDAEDETAAKSSDIASVKAAMSEEVKLVLVVNDSLKMSKGKIAAQAGHATLACAFMVKEMNPRLFRNWQMHGQPKIAVRCQDTEELEVLAAQARSLNLCARTIQDAGRTQVAPGSKTVLGIGPGPAKLINQVTGKLRLL</sequence>
<reference evidence="6 7" key="1">
    <citation type="submission" date="2017-03" db="EMBL/GenBank/DDBJ databases">
        <title>Widespread Adenine N6-methylation of Active Genes in Fungi.</title>
        <authorList>
            <consortium name="DOE Joint Genome Institute"/>
            <person name="Mondo S.J."/>
            <person name="Dannebaum R.O."/>
            <person name="Kuo R.C."/>
            <person name="Louie K.B."/>
            <person name="Bewick A.J."/>
            <person name="Labutti K."/>
            <person name="Haridas S."/>
            <person name="Kuo A."/>
            <person name="Salamov A."/>
            <person name="Ahrendt S.R."/>
            <person name="Lau R."/>
            <person name="Bowen B.P."/>
            <person name="Lipzen A."/>
            <person name="Sullivan W."/>
            <person name="Andreopoulos W.B."/>
            <person name="Clum A."/>
            <person name="Lindquist E."/>
            <person name="Daum C."/>
            <person name="Northen T.R."/>
            <person name="Ramamoorthy G."/>
            <person name="Schmitz R.J."/>
            <person name="Gryganskyi A."/>
            <person name="Culley D."/>
            <person name="Magnuson J."/>
            <person name="James T.Y."/>
            <person name="O'Malley M.A."/>
            <person name="Stajich J.E."/>
            <person name="Spatafora J.W."/>
            <person name="Visel A."/>
            <person name="Grigoriev I.V."/>
        </authorList>
    </citation>
    <scope>NUCLEOTIDE SEQUENCE [LARGE SCALE GENOMIC DNA]</scope>
    <source>
        <strain evidence="6 7">NRRL Y-17943</strain>
    </source>
</reference>
<dbReference type="PANTHER" id="PTHR12649:SF11">
    <property type="entry name" value="PEPTIDYL-TRNA HYDROLASE 2, MITOCHONDRIAL"/>
    <property type="match status" value="1"/>
</dbReference>
<dbReference type="AlphaFoldDB" id="A0A1Y1UN33"/>
<comment type="caution">
    <text evidence="6">The sequence shown here is derived from an EMBL/GenBank/DDBJ whole genome shotgun (WGS) entry which is preliminary data.</text>
</comment>
<feature type="compositionally biased region" description="Basic and acidic residues" evidence="5">
    <location>
        <begin position="57"/>
        <end position="67"/>
    </location>
</feature>
<dbReference type="GeneID" id="33556995"/>
<accession>A0A1Y1UN33</accession>
<gene>
    <name evidence="6" type="ORF">BD324DRAFT_619627</name>
</gene>
<organism evidence="6 7">
    <name type="scientific">Kockovaella imperatae</name>
    <dbReference type="NCBI Taxonomy" id="4999"/>
    <lineage>
        <taxon>Eukaryota</taxon>
        <taxon>Fungi</taxon>
        <taxon>Dikarya</taxon>
        <taxon>Basidiomycota</taxon>
        <taxon>Agaricomycotina</taxon>
        <taxon>Tremellomycetes</taxon>
        <taxon>Tremellales</taxon>
        <taxon>Cuniculitremaceae</taxon>
        <taxon>Kockovaella</taxon>
    </lineage>
</organism>
<dbReference type="Proteomes" id="UP000193218">
    <property type="component" value="Unassembled WGS sequence"/>
</dbReference>
<dbReference type="InterPro" id="IPR023476">
    <property type="entry name" value="Pep_tRNA_hydro_II_dom_sf"/>
</dbReference>
<feature type="region of interest" description="Disordered" evidence="5">
    <location>
        <begin position="34"/>
        <end position="106"/>
    </location>
</feature>
<evidence type="ECO:0000313" key="6">
    <source>
        <dbReference type="EMBL" id="ORX39412.1"/>
    </source>
</evidence>
<keyword evidence="7" id="KW-1185">Reference proteome</keyword>
<dbReference type="FunCoup" id="A0A1Y1UN33">
    <property type="interactions" value="691"/>
</dbReference>
<proteinExistence type="inferred from homology"/>
<dbReference type="InterPro" id="IPR002833">
    <property type="entry name" value="PTH2"/>
</dbReference>
<keyword evidence="2 6" id="KW-0378">Hydrolase</keyword>
<evidence type="ECO:0000313" key="7">
    <source>
        <dbReference type="Proteomes" id="UP000193218"/>
    </source>
</evidence>
<comment type="similarity">
    <text evidence="3">Belongs to the PTH2 family.</text>
</comment>
<dbReference type="NCBIfam" id="TIGR00283">
    <property type="entry name" value="arch_pth2"/>
    <property type="match status" value="1"/>
</dbReference>
<dbReference type="EC" id="3.1.1.29" evidence="1"/>
<dbReference type="STRING" id="4999.A0A1Y1UN33"/>
<evidence type="ECO:0000256" key="5">
    <source>
        <dbReference type="SAM" id="MobiDB-lite"/>
    </source>
</evidence>
<dbReference type="GO" id="GO:0004045">
    <property type="term" value="F:peptidyl-tRNA hydrolase activity"/>
    <property type="evidence" value="ECO:0007669"/>
    <property type="project" value="UniProtKB-EC"/>
</dbReference>
<comment type="catalytic activity">
    <reaction evidence="4">
        <text>an N-acyl-L-alpha-aminoacyl-tRNA + H2O = an N-acyl-L-amino acid + a tRNA + H(+)</text>
        <dbReference type="Rhea" id="RHEA:54448"/>
        <dbReference type="Rhea" id="RHEA-COMP:10123"/>
        <dbReference type="Rhea" id="RHEA-COMP:13883"/>
        <dbReference type="ChEBI" id="CHEBI:15377"/>
        <dbReference type="ChEBI" id="CHEBI:15378"/>
        <dbReference type="ChEBI" id="CHEBI:59874"/>
        <dbReference type="ChEBI" id="CHEBI:78442"/>
        <dbReference type="ChEBI" id="CHEBI:138191"/>
        <dbReference type="EC" id="3.1.1.29"/>
    </reaction>
</comment>
<dbReference type="EMBL" id="NBSH01000003">
    <property type="protein sequence ID" value="ORX39412.1"/>
    <property type="molecule type" value="Genomic_DNA"/>
</dbReference>
<dbReference type="FunFam" id="3.40.1490.10:FF:000003">
    <property type="entry name" value="Peptidyl-tRNA hydrolase"/>
    <property type="match status" value="1"/>
</dbReference>
<evidence type="ECO:0000256" key="1">
    <source>
        <dbReference type="ARBA" id="ARBA00013260"/>
    </source>
</evidence>